<comment type="caution">
    <text evidence="1">The sequence shown here is derived from an EMBL/GenBank/DDBJ whole genome shotgun (WGS) entry which is preliminary data.</text>
</comment>
<dbReference type="AlphaFoldDB" id="A0A2N1M1B8"/>
<organism evidence="1 2">
    <name type="scientific">Rhizophagus irregularis</name>
    <dbReference type="NCBI Taxonomy" id="588596"/>
    <lineage>
        <taxon>Eukaryota</taxon>
        <taxon>Fungi</taxon>
        <taxon>Fungi incertae sedis</taxon>
        <taxon>Mucoromycota</taxon>
        <taxon>Glomeromycotina</taxon>
        <taxon>Glomeromycetes</taxon>
        <taxon>Glomerales</taxon>
        <taxon>Glomeraceae</taxon>
        <taxon>Rhizophagus</taxon>
    </lineage>
</organism>
<reference evidence="1 2" key="2">
    <citation type="submission" date="2017-10" db="EMBL/GenBank/DDBJ databases">
        <title>Extensive intraspecific genome diversity in a model arbuscular mycorrhizal fungus.</title>
        <authorList>
            <person name="Chen E.C.H."/>
            <person name="Morin E."/>
            <person name="Baudet D."/>
            <person name="Noel J."/>
            <person name="Ndikumana S."/>
            <person name="Charron P."/>
            <person name="St-Onge C."/>
            <person name="Giorgi J."/>
            <person name="Grigoriev I.V."/>
            <person name="Roux C."/>
            <person name="Martin F.M."/>
            <person name="Corradi N."/>
        </authorList>
    </citation>
    <scope>NUCLEOTIDE SEQUENCE [LARGE SCALE GENOMIC DNA]</scope>
    <source>
        <strain evidence="1 2">C2</strain>
    </source>
</reference>
<accession>A0A2N1M1B8</accession>
<evidence type="ECO:0000313" key="2">
    <source>
        <dbReference type="Proteomes" id="UP000233469"/>
    </source>
</evidence>
<evidence type="ECO:0000313" key="1">
    <source>
        <dbReference type="EMBL" id="PKK55441.1"/>
    </source>
</evidence>
<gene>
    <name evidence="1" type="ORF">RhiirC2_802372</name>
</gene>
<reference evidence="1 2" key="1">
    <citation type="submission" date="2016-04" db="EMBL/GenBank/DDBJ databases">
        <title>Genome analyses suggest a sexual origin of heterokaryosis in a supposedly ancient asexual fungus.</title>
        <authorList>
            <person name="Ropars J."/>
            <person name="Sedzielewska K."/>
            <person name="Noel J."/>
            <person name="Charron P."/>
            <person name="Farinelli L."/>
            <person name="Marton T."/>
            <person name="Kruger M."/>
            <person name="Pelin A."/>
            <person name="Brachmann A."/>
            <person name="Corradi N."/>
        </authorList>
    </citation>
    <scope>NUCLEOTIDE SEQUENCE [LARGE SCALE GENOMIC DNA]</scope>
    <source>
        <strain evidence="1 2">C2</strain>
    </source>
</reference>
<protein>
    <submittedName>
        <fullName evidence="1">Uncharacterized protein</fullName>
    </submittedName>
</protein>
<name>A0A2N1M1B8_9GLOM</name>
<dbReference type="EMBL" id="LLXL01007590">
    <property type="protein sequence ID" value="PKK55441.1"/>
    <property type="molecule type" value="Genomic_DNA"/>
</dbReference>
<proteinExistence type="predicted"/>
<dbReference type="Proteomes" id="UP000233469">
    <property type="component" value="Unassembled WGS sequence"/>
</dbReference>
<sequence>MFISAFLGARCIKNGVTSVVTNLDDVDTEEENPLDRKQKFKIYLQRNSRYK</sequence>